<evidence type="ECO:0000256" key="1">
    <source>
        <dbReference type="SAM" id="MobiDB-lite"/>
    </source>
</evidence>
<protein>
    <recommendedName>
        <fullName evidence="4">DUF5709 domain-containing protein</fullName>
    </recommendedName>
</protein>
<sequence>MREGPGFRTIRVMTERQYDQDTDGDYDENTLDGSEGLDADVITTDNEDLTVDPPETWKPIEENHDLDDKLAAERPDVDSPEPEDEGVSPEPRDEIDELDPDGETRVLGEA</sequence>
<dbReference type="Proteomes" id="UP000295805">
    <property type="component" value="Unassembled WGS sequence"/>
</dbReference>
<feature type="compositionally biased region" description="Acidic residues" evidence="1">
    <location>
        <begin position="20"/>
        <end position="38"/>
    </location>
</feature>
<evidence type="ECO:0008006" key="4">
    <source>
        <dbReference type="Google" id="ProtNLM"/>
    </source>
</evidence>
<proteinExistence type="predicted"/>
<name>A0A4R3ZVM8_9ACTN</name>
<gene>
    <name evidence="2" type="ORF">EDD19_106101</name>
</gene>
<dbReference type="EMBL" id="SMCX01000006">
    <property type="protein sequence ID" value="TCW24645.1"/>
    <property type="molecule type" value="Genomic_DNA"/>
</dbReference>
<feature type="compositionally biased region" description="Acidic residues" evidence="1">
    <location>
        <begin position="78"/>
        <end position="101"/>
    </location>
</feature>
<organism evidence="2 3">
    <name type="scientific">Dietzia cinnamea</name>
    <dbReference type="NCBI Taxonomy" id="321318"/>
    <lineage>
        <taxon>Bacteria</taxon>
        <taxon>Bacillati</taxon>
        <taxon>Actinomycetota</taxon>
        <taxon>Actinomycetes</taxon>
        <taxon>Mycobacteriales</taxon>
        <taxon>Dietziaceae</taxon>
        <taxon>Dietzia</taxon>
    </lineage>
</organism>
<feature type="region of interest" description="Disordered" evidence="1">
    <location>
        <begin position="1"/>
        <end position="110"/>
    </location>
</feature>
<comment type="caution">
    <text evidence="2">The sequence shown here is derived from an EMBL/GenBank/DDBJ whole genome shotgun (WGS) entry which is preliminary data.</text>
</comment>
<dbReference type="AlphaFoldDB" id="A0A4R3ZVM8"/>
<accession>A0A4R3ZVM8</accession>
<evidence type="ECO:0000313" key="2">
    <source>
        <dbReference type="EMBL" id="TCW24645.1"/>
    </source>
</evidence>
<reference evidence="2 3" key="1">
    <citation type="submission" date="2019-03" db="EMBL/GenBank/DDBJ databases">
        <title>Root nodule microbial communities of legume samples collected from USA, Mexico and Botswana.</title>
        <authorList>
            <person name="Hirsch A."/>
        </authorList>
    </citation>
    <scope>NUCLEOTIDE SEQUENCE [LARGE SCALE GENOMIC DNA]</scope>
    <source>
        <strain evidence="2 3">55</strain>
    </source>
</reference>
<evidence type="ECO:0000313" key="3">
    <source>
        <dbReference type="Proteomes" id="UP000295805"/>
    </source>
</evidence>
<feature type="compositionally biased region" description="Basic and acidic residues" evidence="1">
    <location>
        <begin position="58"/>
        <end position="77"/>
    </location>
</feature>